<evidence type="ECO:0000313" key="3">
    <source>
        <dbReference type="EMBL" id="KAF2748053.1"/>
    </source>
</evidence>
<dbReference type="PANTHER" id="PTHR34117">
    <property type="entry name" value="STYLE CELL-CYCLE INHIBITOR 1"/>
    <property type="match status" value="1"/>
</dbReference>
<feature type="coiled-coil region" evidence="1">
    <location>
        <begin position="254"/>
        <end position="284"/>
    </location>
</feature>
<organism evidence="3 4">
    <name type="scientific">Sporormia fimetaria CBS 119925</name>
    <dbReference type="NCBI Taxonomy" id="1340428"/>
    <lineage>
        <taxon>Eukaryota</taxon>
        <taxon>Fungi</taxon>
        <taxon>Dikarya</taxon>
        <taxon>Ascomycota</taxon>
        <taxon>Pezizomycotina</taxon>
        <taxon>Dothideomycetes</taxon>
        <taxon>Pleosporomycetidae</taxon>
        <taxon>Pleosporales</taxon>
        <taxon>Sporormiaceae</taxon>
        <taxon>Sporormia</taxon>
    </lineage>
</organism>
<dbReference type="InterPro" id="IPR044688">
    <property type="entry name" value="SCI-1-like"/>
</dbReference>
<feature type="region of interest" description="Disordered" evidence="2">
    <location>
        <begin position="133"/>
        <end position="162"/>
    </location>
</feature>
<evidence type="ECO:0000313" key="4">
    <source>
        <dbReference type="Proteomes" id="UP000799440"/>
    </source>
</evidence>
<feature type="region of interest" description="Disordered" evidence="2">
    <location>
        <begin position="1"/>
        <end position="37"/>
    </location>
</feature>
<dbReference type="PANTHER" id="PTHR34117:SF1">
    <property type="entry name" value="STYLE CELL-CYCLE INHIBITOR 1"/>
    <property type="match status" value="1"/>
</dbReference>
<dbReference type="EMBL" id="MU006570">
    <property type="protein sequence ID" value="KAF2748053.1"/>
    <property type="molecule type" value="Genomic_DNA"/>
</dbReference>
<sequence>KSRSRSRSPYADGRRQHRRHHHRRSASPRPTLPYNAQRLSKRQYDEYKPLFQSYLDIQKHLNLDELDDREARGRWKSFVSHWNRGDLARSWYDPSMLKTAKDTVASYQQSEEPHTRRRSSSVYESAHVRTAVDGTFSESDDEFGPAAPKDVSARRTGPTMPKLDDLALRDELRREDETRAGSNYRDDIRFARKQERKVNADRLEELVPRADPGSRERQLEKKRETTTALNDFRNAKDGGDVDVPEADLMGTDDLDVYKRSKNEMERKKNEREIRREEIMRARAAEREEKLAEIRQKEAATMEYLKALAKDRFG</sequence>
<feature type="compositionally biased region" description="Basic and acidic residues" evidence="2">
    <location>
        <begin position="209"/>
        <end position="225"/>
    </location>
</feature>
<reference evidence="3" key="1">
    <citation type="journal article" date="2020" name="Stud. Mycol.">
        <title>101 Dothideomycetes genomes: a test case for predicting lifestyles and emergence of pathogens.</title>
        <authorList>
            <person name="Haridas S."/>
            <person name="Albert R."/>
            <person name="Binder M."/>
            <person name="Bloem J."/>
            <person name="Labutti K."/>
            <person name="Salamov A."/>
            <person name="Andreopoulos B."/>
            <person name="Baker S."/>
            <person name="Barry K."/>
            <person name="Bills G."/>
            <person name="Bluhm B."/>
            <person name="Cannon C."/>
            <person name="Castanera R."/>
            <person name="Culley D."/>
            <person name="Daum C."/>
            <person name="Ezra D."/>
            <person name="Gonzalez J."/>
            <person name="Henrissat B."/>
            <person name="Kuo A."/>
            <person name="Liang C."/>
            <person name="Lipzen A."/>
            <person name="Lutzoni F."/>
            <person name="Magnuson J."/>
            <person name="Mondo S."/>
            <person name="Nolan M."/>
            <person name="Ohm R."/>
            <person name="Pangilinan J."/>
            <person name="Park H.-J."/>
            <person name="Ramirez L."/>
            <person name="Alfaro M."/>
            <person name="Sun H."/>
            <person name="Tritt A."/>
            <person name="Yoshinaga Y."/>
            <person name="Zwiers L.-H."/>
            <person name="Turgeon B."/>
            <person name="Goodwin S."/>
            <person name="Spatafora J."/>
            <person name="Crous P."/>
            <person name="Grigoriev I."/>
        </authorList>
    </citation>
    <scope>NUCLEOTIDE SEQUENCE</scope>
    <source>
        <strain evidence="3">CBS 119925</strain>
    </source>
</reference>
<dbReference type="Proteomes" id="UP000799440">
    <property type="component" value="Unassembled WGS sequence"/>
</dbReference>
<feature type="compositionally biased region" description="Basic residues" evidence="2">
    <location>
        <begin position="15"/>
        <end position="26"/>
    </location>
</feature>
<protein>
    <submittedName>
        <fullName evidence="3">Uncharacterized protein</fullName>
    </submittedName>
</protein>
<evidence type="ECO:0000256" key="1">
    <source>
        <dbReference type="SAM" id="Coils"/>
    </source>
</evidence>
<gene>
    <name evidence="3" type="ORF">M011DRAFT_384724</name>
</gene>
<name>A0A6A6VD09_9PLEO</name>
<proteinExistence type="predicted"/>
<dbReference type="AlphaFoldDB" id="A0A6A6VD09"/>
<dbReference type="OrthoDB" id="2139939at2759"/>
<accession>A0A6A6VD09</accession>
<feature type="region of interest" description="Disordered" evidence="2">
    <location>
        <begin position="209"/>
        <end position="247"/>
    </location>
</feature>
<feature type="non-terminal residue" evidence="3">
    <location>
        <position position="1"/>
    </location>
</feature>
<keyword evidence="4" id="KW-1185">Reference proteome</keyword>
<evidence type="ECO:0000256" key="2">
    <source>
        <dbReference type="SAM" id="MobiDB-lite"/>
    </source>
</evidence>
<feature type="region of interest" description="Disordered" evidence="2">
    <location>
        <begin position="106"/>
        <end position="125"/>
    </location>
</feature>
<feature type="non-terminal residue" evidence="3">
    <location>
        <position position="313"/>
    </location>
</feature>
<keyword evidence="1" id="KW-0175">Coiled coil</keyword>